<proteinExistence type="predicted"/>
<feature type="region of interest" description="Disordered" evidence="1">
    <location>
        <begin position="229"/>
        <end position="257"/>
    </location>
</feature>
<evidence type="ECO:0000256" key="2">
    <source>
        <dbReference type="SAM" id="Phobius"/>
    </source>
</evidence>
<reference evidence="3 4" key="1">
    <citation type="submission" date="2018-12" db="EMBL/GenBank/DDBJ databases">
        <authorList>
            <consortium name="Pathogen Informatics"/>
        </authorList>
    </citation>
    <scope>NUCLEOTIDE SEQUENCE [LARGE SCALE GENOMIC DNA]</scope>
    <source>
        <strain evidence="3 4">NCTC12967</strain>
    </source>
</reference>
<keyword evidence="2" id="KW-1133">Transmembrane helix</keyword>
<feature type="transmembrane region" description="Helical" evidence="2">
    <location>
        <begin position="93"/>
        <end position="110"/>
    </location>
</feature>
<feature type="transmembrane region" description="Helical" evidence="2">
    <location>
        <begin position="6"/>
        <end position="24"/>
    </location>
</feature>
<evidence type="ECO:0000313" key="3">
    <source>
        <dbReference type="EMBL" id="VEH71185.1"/>
    </source>
</evidence>
<organism evidence="3 4">
    <name type="scientific">Arachnia propionica</name>
    <dbReference type="NCBI Taxonomy" id="1750"/>
    <lineage>
        <taxon>Bacteria</taxon>
        <taxon>Bacillati</taxon>
        <taxon>Actinomycetota</taxon>
        <taxon>Actinomycetes</taxon>
        <taxon>Propionibacteriales</taxon>
        <taxon>Propionibacteriaceae</taxon>
        <taxon>Arachnia</taxon>
    </lineage>
</organism>
<gene>
    <name evidence="3" type="ORF">NCTC12967_02503</name>
</gene>
<sequence length="257" mass="28203">MIVLAGIVISVLVLAVLAFGLPWLSVHRDDIDALDGDPAERFSGSMRILRENTIADYDEDEPPVEVSTPLTRRAELTELRLMARAAAMRRRRMVTVLGVITLLCLGLSVFNIVPGWAVAIPVVALVAFLVSARAGVKQMHRRFDEKAAQVKAGYTDGESTSMMKAVEEEETSREFSVDLTAPETTGPLWDPIPVIAPTYVSKPLVPRTVRTIDLSAPVTNTVIIPTADRLEGPKPRRAAPADWDMEEESHWPRAVGQ</sequence>
<accession>A0A448N1C8</accession>
<keyword evidence="2" id="KW-0812">Transmembrane</keyword>
<dbReference type="AlphaFoldDB" id="A0A448N1C8"/>
<evidence type="ECO:0000313" key="4">
    <source>
        <dbReference type="Proteomes" id="UP000273044"/>
    </source>
</evidence>
<feature type="transmembrane region" description="Helical" evidence="2">
    <location>
        <begin position="116"/>
        <end position="136"/>
    </location>
</feature>
<dbReference type="Proteomes" id="UP000273044">
    <property type="component" value="Chromosome"/>
</dbReference>
<protein>
    <submittedName>
        <fullName evidence="3">Uncharacterized protein</fullName>
    </submittedName>
</protein>
<dbReference type="EMBL" id="LR134406">
    <property type="protein sequence ID" value="VEH71185.1"/>
    <property type="molecule type" value="Genomic_DNA"/>
</dbReference>
<name>A0A448N1C8_9ACTN</name>
<evidence type="ECO:0000256" key="1">
    <source>
        <dbReference type="SAM" id="MobiDB-lite"/>
    </source>
</evidence>
<keyword evidence="4" id="KW-1185">Reference proteome</keyword>
<keyword evidence="2" id="KW-0472">Membrane</keyword>